<dbReference type="EMBL" id="JAMZEB010000002">
    <property type="protein sequence ID" value="MCP2363043.1"/>
    <property type="molecule type" value="Genomic_DNA"/>
</dbReference>
<evidence type="ECO:0000313" key="2">
    <source>
        <dbReference type="EMBL" id="MCP2363043.1"/>
    </source>
</evidence>
<accession>A0A9X2GZ32</accession>
<name>A0A9X2GZ32_9ACTN</name>
<organism evidence="2 3">
    <name type="scientific">Nonomuraea thailandensis</name>
    <dbReference type="NCBI Taxonomy" id="1188745"/>
    <lineage>
        <taxon>Bacteria</taxon>
        <taxon>Bacillati</taxon>
        <taxon>Actinomycetota</taxon>
        <taxon>Actinomycetes</taxon>
        <taxon>Streptosporangiales</taxon>
        <taxon>Streptosporangiaceae</taxon>
        <taxon>Nonomuraea</taxon>
    </lineage>
</organism>
<feature type="region of interest" description="Disordered" evidence="1">
    <location>
        <begin position="121"/>
        <end position="146"/>
    </location>
</feature>
<evidence type="ECO:0000313" key="3">
    <source>
        <dbReference type="Proteomes" id="UP001139648"/>
    </source>
</evidence>
<comment type="caution">
    <text evidence="2">The sequence shown here is derived from an EMBL/GenBank/DDBJ whole genome shotgun (WGS) entry which is preliminary data.</text>
</comment>
<sequence length="146" mass="16020">MDDDALIAAVDLVGRTGARGIEIGYLHDNVPVEEAAWYAHVQYRGTSITEENHRGPVEAAEALARQLLTGAMCNHCKKLVALSDDGATAYNGTLLNGTRWTVEQARAAGQCRWRRIGPRWARGCEGTKPPRATGKPKRKKGRRKRG</sequence>
<evidence type="ECO:0000256" key="1">
    <source>
        <dbReference type="SAM" id="MobiDB-lite"/>
    </source>
</evidence>
<dbReference type="Proteomes" id="UP001139648">
    <property type="component" value="Unassembled WGS sequence"/>
</dbReference>
<reference evidence="2" key="1">
    <citation type="submission" date="2022-06" db="EMBL/GenBank/DDBJ databases">
        <title>Sequencing the genomes of 1000 actinobacteria strains.</title>
        <authorList>
            <person name="Klenk H.-P."/>
        </authorList>
    </citation>
    <scope>NUCLEOTIDE SEQUENCE</scope>
    <source>
        <strain evidence="2">DSM 46694</strain>
    </source>
</reference>
<protein>
    <submittedName>
        <fullName evidence="2">Uncharacterized protein</fullName>
    </submittedName>
</protein>
<keyword evidence="3" id="KW-1185">Reference proteome</keyword>
<gene>
    <name evidence="2" type="ORF">HD597_010063</name>
</gene>
<dbReference type="RefSeq" id="WP_253754333.1">
    <property type="nucleotide sequence ID" value="NZ_BAABKA010000023.1"/>
</dbReference>
<proteinExistence type="predicted"/>
<feature type="compositionally biased region" description="Basic residues" evidence="1">
    <location>
        <begin position="134"/>
        <end position="146"/>
    </location>
</feature>
<dbReference type="AlphaFoldDB" id="A0A9X2GZ32"/>